<evidence type="ECO:0000313" key="2">
    <source>
        <dbReference type="EMBL" id="JAV19050.1"/>
    </source>
</evidence>
<evidence type="ECO:0000256" key="1">
    <source>
        <dbReference type="SAM" id="SignalP"/>
    </source>
</evidence>
<accession>A0A1Q3EUQ7</accession>
<dbReference type="EMBL" id="GFDL01015995">
    <property type="protein sequence ID" value="JAV19050.1"/>
    <property type="molecule type" value="Transcribed_RNA"/>
</dbReference>
<protein>
    <submittedName>
        <fullName evidence="2">Putative 7.8 kDa secreted protein</fullName>
    </submittedName>
</protein>
<keyword evidence="1" id="KW-0732">Signal</keyword>
<sequence length="118" mass="13181">MFPLRALLPFLVTLFTLQTIMGDKHEQESCGYLQCATKQIMGEKHCAAGGQTWGYCTCVEENGKKVEKYVRCEALKIFDLKQGGCVKLSKKAEESCGASGTEIKRKSLLEKIETHFNV</sequence>
<organism evidence="2">
    <name type="scientific">Culex tarsalis</name>
    <name type="common">Encephalitis mosquito</name>
    <dbReference type="NCBI Taxonomy" id="7177"/>
    <lineage>
        <taxon>Eukaryota</taxon>
        <taxon>Metazoa</taxon>
        <taxon>Ecdysozoa</taxon>
        <taxon>Arthropoda</taxon>
        <taxon>Hexapoda</taxon>
        <taxon>Insecta</taxon>
        <taxon>Pterygota</taxon>
        <taxon>Neoptera</taxon>
        <taxon>Endopterygota</taxon>
        <taxon>Diptera</taxon>
        <taxon>Nematocera</taxon>
        <taxon>Culicoidea</taxon>
        <taxon>Culicidae</taxon>
        <taxon>Culicinae</taxon>
        <taxon>Culicini</taxon>
        <taxon>Culex</taxon>
        <taxon>Culex</taxon>
    </lineage>
</organism>
<feature type="chain" id="PRO_5012433597" evidence="1">
    <location>
        <begin position="23"/>
        <end position="118"/>
    </location>
</feature>
<proteinExistence type="predicted"/>
<dbReference type="AlphaFoldDB" id="A0A1Q3EUQ7"/>
<name>A0A1Q3EUQ7_CULTA</name>
<feature type="signal peptide" evidence="1">
    <location>
        <begin position="1"/>
        <end position="22"/>
    </location>
</feature>
<reference evidence="2" key="1">
    <citation type="submission" date="2017-01" db="EMBL/GenBank/DDBJ databases">
        <title>A deep insight into the sialotranscriptome of adult male and female Cluex tarsalis mosquitoes.</title>
        <authorList>
            <person name="Ribeiro J.M."/>
            <person name="Moreira F."/>
            <person name="Bernard K.A."/>
            <person name="Calvo E."/>
        </authorList>
    </citation>
    <scope>NUCLEOTIDE SEQUENCE</scope>
    <source>
        <strain evidence="2">Kern County</strain>
        <tissue evidence="2">Salivary glands</tissue>
    </source>
</reference>